<evidence type="ECO:0000313" key="2">
    <source>
        <dbReference type="EMBL" id="SDC13087.1"/>
    </source>
</evidence>
<keyword evidence="3" id="KW-1185">Reference proteome</keyword>
<dbReference type="Proteomes" id="UP000199501">
    <property type="component" value="Unassembled WGS sequence"/>
</dbReference>
<dbReference type="OrthoDB" id="3674881at2"/>
<evidence type="ECO:0000313" key="3">
    <source>
        <dbReference type="Proteomes" id="UP000199501"/>
    </source>
</evidence>
<evidence type="ECO:0000256" key="1">
    <source>
        <dbReference type="SAM" id="MobiDB-lite"/>
    </source>
</evidence>
<dbReference type="STRING" id="1271860.SAMN05216174_101212"/>
<name>A0A1G6J373_9PSEU</name>
<organism evidence="2 3">
    <name type="scientific">Actinokineospora iranica</name>
    <dbReference type="NCBI Taxonomy" id="1271860"/>
    <lineage>
        <taxon>Bacteria</taxon>
        <taxon>Bacillati</taxon>
        <taxon>Actinomycetota</taxon>
        <taxon>Actinomycetes</taxon>
        <taxon>Pseudonocardiales</taxon>
        <taxon>Pseudonocardiaceae</taxon>
        <taxon>Actinokineospora</taxon>
    </lineage>
</organism>
<sequence>MKAHRREGRSKEPREEQRTSREHQNSAATRILALQRAAGNAAVTDMLADRPTVQRVETPGRPRGAVAREQAMSATYGIRIGPGPGGGAHFTNAMLDQIDAALRELPLSDLRDNEHLLAIEMDDNQDGSTSEYREDQQTVAIVRPVLAGGVRAPQWLYARLNRSSAWQRGQMDRGALSGYEGVSRGGDRALGIGRGERHVMGGTSDALAHGNLVEWTVRHEVGHSVDLMVAWERDLAGEERFGGWRTYDNGLDLDEVAEAVLTRAGLHTVNPAGHRQAVTTLSGLLRPRSARENAAGNESRLHRFLARYQPHLDAAAHAERSALVLRFVRLALAQPWTLDDGGAPILDVDGRTFHVDHYDTWVSYSTAQRRQHALSNYQFSTPREWFAEAYAAYYDPAEGVRDRLSAEVRAWFATIPRQRPADQE</sequence>
<protein>
    <submittedName>
        <fullName evidence="2">Uncharacterized protein</fullName>
    </submittedName>
</protein>
<dbReference type="RefSeq" id="WP_091447165.1">
    <property type="nucleotide sequence ID" value="NZ_FMZZ01000001.1"/>
</dbReference>
<dbReference type="EMBL" id="FMZZ01000001">
    <property type="protein sequence ID" value="SDC13087.1"/>
    <property type="molecule type" value="Genomic_DNA"/>
</dbReference>
<dbReference type="AlphaFoldDB" id="A0A1G6J373"/>
<feature type="compositionally biased region" description="Basic and acidic residues" evidence="1">
    <location>
        <begin position="9"/>
        <end position="24"/>
    </location>
</feature>
<reference evidence="3" key="1">
    <citation type="submission" date="2016-10" db="EMBL/GenBank/DDBJ databases">
        <authorList>
            <person name="Varghese N."/>
            <person name="Submissions S."/>
        </authorList>
    </citation>
    <scope>NUCLEOTIDE SEQUENCE [LARGE SCALE GENOMIC DNA]</scope>
    <source>
        <strain evidence="3">IBRC-M 10403</strain>
    </source>
</reference>
<feature type="region of interest" description="Disordered" evidence="1">
    <location>
        <begin position="1"/>
        <end position="27"/>
    </location>
</feature>
<accession>A0A1G6J373</accession>
<proteinExistence type="predicted"/>
<gene>
    <name evidence="2" type="ORF">SAMN05216174_101212</name>
</gene>